<evidence type="ECO:0000256" key="4">
    <source>
        <dbReference type="PROSITE-ProRule" id="PRU01161"/>
    </source>
</evidence>
<dbReference type="GO" id="GO:0046486">
    <property type="term" value="P:glycerolipid metabolic process"/>
    <property type="evidence" value="ECO:0007669"/>
    <property type="project" value="UniProtKB-ARBA"/>
</dbReference>
<feature type="short sequence motif" description="DGA/G" evidence="4">
    <location>
        <begin position="137"/>
        <end position="139"/>
    </location>
</feature>
<dbReference type="InterPro" id="IPR016035">
    <property type="entry name" value="Acyl_Trfase/lysoPLipase"/>
</dbReference>
<evidence type="ECO:0000256" key="2">
    <source>
        <dbReference type="ARBA" id="ARBA00022963"/>
    </source>
</evidence>
<dbReference type="GO" id="GO:0016042">
    <property type="term" value="P:lipid catabolic process"/>
    <property type="evidence" value="ECO:0007669"/>
    <property type="project" value="UniProtKB-KW"/>
</dbReference>
<dbReference type="KEGG" id="tmn:UCRPA7_7704"/>
<evidence type="ECO:0000256" key="3">
    <source>
        <dbReference type="ARBA" id="ARBA00023098"/>
    </source>
</evidence>
<dbReference type="PROSITE" id="PS51635">
    <property type="entry name" value="PNPLA"/>
    <property type="match status" value="1"/>
</dbReference>
<dbReference type="Gene3D" id="3.40.1090.10">
    <property type="entry name" value="Cytosolic phospholipase A2 catalytic domain"/>
    <property type="match status" value="1"/>
</dbReference>
<dbReference type="EMBL" id="KB933309">
    <property type="protein sequence ID" value="EON96942.1"/>
    <property type="molecule type" value="Genomic_DNA"/>
</dbReference>
<dbReference type="HOGENOM" id="CLU_000288_144_2_1"/>
<evidence type="ECO:0000256" key="1">
    <source>
        <dbReference type="ARBA" id="ARBA00022801"/>
    </source>
</evidence>
<dbReference type="GO" id="GO:0019369">
    <property type="term" value="P:arachidonate metabolic process"/>
    <property type="evidence" value="ECO:0007669"/>
    <property type="project" value="TreeGrafter"/>
</dbReference>
<keyword evidence="2" id="KW-0442">Lipid degradation</keyword>
<keyword evidence="3" id="KW-0443">Lipid metabolism</keyword>
<accession>R8BCB9</accession>
<comment type="caution">
    <text evidence="4">Lacks conserved residue(s) required for the propagation of feature annotation.</text>
</comment>
<keyword evidence="7" id="KW-1185">Reference proteome</keyword>
<dbReference type="Pfam" id="PF01734">
    <property type="entry name" value="Patatin"/>
    <property type="match status" value="1"/>
</dbReference>
<dbReference type="InterPro" id="IPR002641">
    <property type="entry name" value="PNPLA_dom"/>
</dbReference>
<evidence type="ECO:0000259" key="5">
    <source>
        <dbReference type="PROSITE" id="PS51635"/>
    </source>
</evidence>
<dbReference type="Proteomes" id="UP000014074">
    <property type="component" value="Unassembled WGS sequence"/>
</dbReference>
<dbReference type="GO" id="GO:0047499">
    <property type="term" value="F:calcium-independent phospholipase A2 activity"/>
    <property type="evidence" value="ECO:0007669"/>
    <property type="project" value="TreeGrafter"/>
</dbReference>
<feature type="domain" description="PNPLA" evidence="5">
    <location>
        <begin position="1"/>
        <end position="150"/>
    </location>
</feature>
<evidence type="ECO:0000313" key="7">
    <source>
        <dbReference type="Proteomes" id="UP000014074"/>
    </source>
</evidence>
<dbReference type="PANTHER" id="PTHR24185">
    <property type="entry name" value="CALCIUM-INDEPENDENT PHOSPHOLIPASE A2-GAMMA"/>
    <property type="match status" value="1"/>
</dbReference>
<proteinExistence type="predicted"/>
<reference evidence="7" key="1">
    <citation type="journal article" date="2013" name="Genome Announc.">
        <title>Draft genome sequence of the ascomycete Phaeoacremonium aleophilum strain UCR-PA7, a causal agent of the esca disease complex in grapevines.</title>
        <authorList>
            <person name="Blanco-Ulate B."/>
            <person name="Rolshausen P."/>
            <person name="Cantu D."/>
        </authorList>
    </citation>
    <scope>NUCLEOTIDE SEQUENCE [LARGE SCALE GENOMIC DNA]</scope>
    <source>
        <strain evidence="7">UCR-PA7</strain>
    </source>
</reference>
<gene>
    <name evidence="6" type="ORF">UCRPA7_7704</name>
</gene>
<dbReference type="OrthoDB" id="1658288at2759"/>
<dbReference type="eggNOG" id="KOG4231">
    <property type="taxonomic scope" value="Eukaryota"/>
</dbReference>
<organism evidence="6 7">
    <name type="scientific">Phaeoacremonium minimum (strain UCR-PA7)</name>
    <name type="common">Esca disease fungus</name>
    <name type="synonym">Togninia minima</name>
    <dbReference type="NCBI Taxonomy" id="1286976"/>
    <lineage>
        <taxon>Eukaryota</taxon>
        <taxon>Fungi</taxon>
        <taxon>Dikarya</taxon>
        <taxon>Ascomycota</taxon>
        <taxon>Pezizomycotina</taxon>
        <taxon>Sordariomycetes</taxon>
        <taxon>Sordariomycetidae</taxon>
        <taxon>Togniniales</taxon>
        <taxon>Togniniaceae</taxon>
        <taxon>Phaeoacremonium</taxon>
    </lineage>
</organism>
<dbReference type="GeneID" id="19328486"/>
<dbReference type="GO" id="GO:0016020">
    <property type="term" value="C:membrane"/>
    <property type="evidence" value="ECO:0007669"/>
    <property type="project" value="TreeGrafter"/>
</dbReference>
<dbReference type="PANTHER" id="PTHR24185:SF1">
    <property type="entry name" value="CALCIUM-INDEPENDENT PHOSPHOLIPASE A2-GAMMA"/>
    <property type="match status" value="1"/>
</dbReference>
<evidence type="ECO:0000313" key="6">
    <source>
        <dbReference type="EMBL" id="EON96942.1"/>
    </source>
</evidence>
<keyword evidence="1" id="KW-0378">Hydrolase</keyword>
<dbReference type="SUPFAM" id="SSF52151">
    <property type="entry name" value="FabD/lysophospholipase-like"/>
    <property type="match status" value="1"/>
</dbReference>
<dbReference type="RefSeq" id="XP_007918419.1">
    <property type="nucleotide sequence ID" value="XM_007920228.1"/>
</dbReference>
<name>R8BCB9_PHAM7</name>
<sequence>MLGRLRMSTLDALKAYDQFAGRIFSEKNRKKNPGQRWTQMYKATELRNTIQQLVAEQIDEELMRDSRKLEERGRSFVCSKPVGEHRRTVRFRSYDIDNDLYKHLKIWEAARATTAAPMYFKPMTITNDVAETEDFVDGAIGCNNPTEILLEEADLLYGKQRKLGCVVSLGTGTKVQELAGTSNGIHAKASWIKSLGMVMKEITVDCEETHDRAKKKFESFSGAYFRFNVAGGAQGIKLEDWGMMEELKQKTRNYLLEDEAKAMVDDLANVLLQKGPNHGLTIGHIGK</sequence>
<protein>
    <submittedName>
        <fullName evidence="6">Putative vegetative incompatibility protein 2 protein</fullName>
    </submittedName>
</protein>
<dbReference type="AlphaFoldDB" id="R8BCB9"/>